<dbReference type="Proteomes" id="UP001589647">
    <property type="component" value="Unassembled WGS sequence"/>
</dbReference>
<dbReference type="EMBL" id="JBHMEI010000001">
    <property type="protein sequence ID" value="MFB9199580.1"/>
    <property type="molecule type" value="Genomic_DNA"/>
</dbReference>
<accession>A0ABV5I6M2</accession>
<comment type="caution">
    <text evidence="1">The sequence shown here is derived from an EMBL/GenBank/DDBJ whole genome shotgun (WGS) entry which is preliminary data.</text>
</comment>
<sequence length="305" mass="31524">MSEGSLASWNALTGPEARGLVARIEGLRPRRRPGDGGEVPAPDVDLVEGLDPVATRVVAGWLREKPSPALRRTRLRVLASYLRWLRATEPGAELLAAGAQADAYCLAAITGGLAPSGRPLAKATVIRRRAVLASFYAFAGGHGPALPVPAAHPPTPAERRLLRDGVARLAGEGRLAEAVAIGLLESTGASVDALARLTPCDVHLVGGGDPALITLHDGRGDVVAFPLAPYLRRPLRGLCGGLPADHPLITGDAGRRVDLAWTKAALVDAALAAGLPRQRAEGLHPHLLRALTVTELGGAADPGVG</sequence>
<dbReference type="RefSeq" id="WP_189645308.1">
    <property type="nucleotide sequence ID" value="NZ_BMRC01000001.1"/>
</dbReference>
<protein>
    <submittedName>
        <fullName evidence="1">Uncharacterized protein</fullName>
    </submittedName>
</protein>
<evidence type="ECO:0000313" key="2">
    <source>
        <dbReference type="Proteomes" id="UP001589647"/>
    </source>
</evidence>
<reference evidence="1 2" key="1">
    <citation type="submission" date="2024-09" db="EMBL/GenBank/DDBJ databases">
        <authorList>
            <person name="Sun Q."/>
            <person name="Mori K."/>
        </authorList>
    </citation>
    <scope>NUCLEOTIDE SEQUENCE [LARGE SCALE GENOMIC DNA]</scope>
    <source>
        <strain evidence="1 2">CCM 3426</strain>
    </source>
</reference>
<name>A0ABV5I6M2_9ACTN</name>
<dbReference type="SUPFAM" id="SSF56349">
    <property type="entry name" value="DNA breaking-rejoining enzymes"/>
    <property type="match status" value="1"/>
</dbReference>
<evidence type="ECO:0000313" key="1">
    <source>
        <dbReference type="EMBL" id="MFB9199580.1"/>
    </source>
</evidence>
<organism evidence="1 2">
    <name type="scientific">Nonomuraea spiralis</name>
    <dbReference type="NCBI Taxonomy" id="46182"/>
    <lineage>
        <taxon>Bacteria</taxon>
        <taxon>Bacillati</taxon>
        <taxon>Actinomycetota</taxon>
        <taxon>Actinomycetes</taxon>
        <taxon>Streptosporangiales</taxon>
        <taxon>Streptosporangiaceae</taxon>
        <taxon>Nonomuraea</taxon>
    </lineage>
</organism>
<keyword evidence="2" id="KW-1185">Reference proteome</keyword>
<gene>
    <name evidence="1" type="ORF">ACFFV7_00135</name>
</gene>
<proteinExistence type="predicted"/>
<dbReference type="InterPro" id="IPR011010">
    <property type="entry name" value="DNA_brk_join_enz"/>
</dbReference>